<dbReference type="RefSeq" id="WP_302039579.1">
    <property type="nucleotide sequence ID" value="NZ_JAUKPO010000014.1"/>
</dbReference>
<accession>A0ABT8R9M1</accession>
<dbReference type="Pfam" id="PF19783">
    <property type="entry name" value="DUF6268"/>
    <property type="match status" value="1"/>
</dbReference>
<comment type="caution">
    <text evidence="3">The sequence shown here is derived from an EMBL/GenBank/DDBJ whole genome shotgun (WGS) entry which is preliminary data.</text>
</comment>
<feature type="signal peptide" evidence="1">
    <location>
        <begin position="1"/>
        <end position="19"/>
    </location>
</feature>
<protein>
    <submittedName>
        <fullName evidence="3">DUF6268 family outer membrane beta-barrel protein</fullName>
    </submittedName>
</protein>
<sequence length="338" mass="38142">MKPLFLVILSLLIAQLVCAQISKTHSADTSFCVPSVIGMPRTKGIILRQEYLMDYGIRSIAKDGTVANGEIGASSRLEFKMRLPIISKPGFALAAGFHYSKENYYFEKPEQPTTDVPLFSSMEDKSLQTIGGALYVVKPLRGNKFILLRLSGDLNGDYQMNGYSKTNFLQFNIAPVFGWKRNENLSYGIGFTYGNIFGRNLISPVISYNHTFTKNWGVEALLPSKVKLRYTINDRTLLYASTELNGARYRVNFGNAALPQQDLFLRRAAVRYVVSLEKEIHDWLWFSLEAGMQSNINFTLSNKMGPARHALIQNQLNHASLISFSLFAVPPRKFMSRH</sequence>
<proteinExistence type="predicted"/>
<gene>
    <name evidence="3" type="ORF">Q0590_21045</name>
</gene>
<feature type="chain" id="PRO_5047453363" evidence="1">
    <location>
        <begin position="20"/>
        <end position="338"/>
    </location>
</feature>
<name>A0ABT8R9M1_9BACT</name>
<evidence type="ECO:0000313" key="3">
    <source>
        <dbReference type="EMBL" id="MDO1448777.1"/>
    </source>
</evidence>
<keyword evidence="1" id="KW-0732">Signal</keyword>
<organism evidence="3 4">
    <name type="scientific">Rhodocytophaga aerolata</name>
    <dbReference type="NCBI Taxonomy" id="455078"/>
    <lineage>
        <taxon>Bacteria</taxon>
        <taxon>Pseudomonadati</taxon>
        <taxon>Bacteroidota</taxon>
        <taxon>Cytophagia</taxon>
        <taxon>Cytophagales</taxon>
        <taxon>Rhodocytophagaceae</taxon>
        <taxon>Rhodocytophaga</taxon>
    </lineage>
</organism>
<dbReference type="EMBL" id="JAUKPO010000014">
    <property type="protein sequence ID" value="MDO1448777.1"/>
    <property type="molecule type" value="Genomic_DNA"/>
</dbReference>
<keyword evidence="4" id="KW-1185">Reference proteome</keyword>
<evidence type="ECO:0000256" key="1">
    <source>
        <dbReference type="SAM" id="SignalP"/>
    </source>
</evidence>
<dbReference type="Proteomes" id="UP001168528">
    <property type="component" value="Unassembled WGS sequence"/>
</dbReference>
<feature type="domain" description="DUF6268" evidence="2">
    <location>
        <begin position="133"/>
        <end position="302"/>
    </location>
</feature>
<reference evidence="3" key="1">
    <citation type="submission" date="2023-07" db="EMBL/GenBank/DDBJ databases">
        <title>The genome sequence of Rhodocytophaga aerolata KACC 12507.</title>
        <authorList>
            <person name="Zhang X."/>
        </authorList>
    </citation>
    <scope>NUCLEOTIDE SEQUENCE</scope>
    <source>
        <strain evidence="3">KACC 12507</strain>
    </source>
</reference>
<evidence type="ECO:0000259" key="2">
    <source>
        <dbReference type="Pfam" id="PF19783"/>
    </source>
</evidence>
<dbReference type="InterPro" id="IPR046235">
    <property type="entry name" value="DUF6268"/>
</dbReference>
<evidence type="ECO:0000313" key="4">
    <source>
        <dbReference type="Proteomes" id="UP001168528"/>
    </source>
</evidence>